<evidence type="ECO:0000313" key="2">
    <source>
        <dbReference type="Proteomes" id="UP000589984"/>
    </source>
</evidence>
<dbReference type="EMBL" id="JABWCV010000005">
    <property type="protein sequence ID" value="NVF13773.1"/>
    <property type="molecule type" value="Genomic_DNA"/>
</dbReference>
<sequence>MLIFDLRKPMLEACEVHDTDKHPLEALINLADRSIGMMMLYNVDAVRLSYSFLSFDPGTGKHITVEAPDPVRAYELAQAEYQRDTEPSQLAQ</sequence>
<reference evidence="1 2" key="1">
    <citation type="submission" date="2020-06" db="EMBL/GenBank/DDBJ databases">
        <title>Halomonas sp. QX-1 draft genome sequence.</title>
        <authorList>
            <person name="Qiu X."/>
        </authorList>
    </citation>
    <scope>NUCLEOTIDE SEQUENCE [LARGE SCALE GENOMIC DNA]</scope>
    <source>
        <strain evidence="1 2">QX-1</strain>
    </source>
</reference>
<protein>
    <submittedName>
        <fullName evidence="1">Uncharacterized protein</fullName>
    </submittedName>
</protein>
<keyword evidence="2" id="KW-1185">Reference proteome</keyword>
<evidence type="ECO:0000313" key="1">
    <source>
        <dbReference type="EMBL" id="NVF13773.1"/>
    </source>
</evidence>
<proteinExistence type="predicted"/>
<organism evidence="1 2">
    <name type="scientific">Vreelandella maris</name>
    <dbReference type="NCBI Taxonomy" id="2729617"/>
    <lineage>
        <taxon>Bacteria</taxon>
        <taxon>Pseudomonadati</taxon>
        <taxon>Pseudomonadota</taxon>
        <taxon>Gammaproteobacteria</taxon>
        <taxon>Oceanospirillales</taxon>
        <taxon>Halomonadaceae</taxon>
        <taxon>Vreelandella</taxon>
    </lineage>
</organism>
<comment type="caution">
    <text evidence="1">The sequence shown here is derived from an EMBL/GenBank/DDBJ whole genome shotgun (WGS) entry which is preliminary data.</text>
</comment>
<dbReference type="RefSeq" id="WP_176302843.1">
    <property type="nucleotide sequence ID" value="NZ_JABWCV010000005.1"/>
</dbReference>
<gene>
    <name evidence="1" type="ORF">HUO07_06255</name>
</gene>
<dbReference type="Proteomes" id="UP000589984">
    <property type="component" value="Unassembled WGS sequence"/>
</dbReference>
<dbReference type="AlphaFoldDB" id="A0A7Y6RBB5"/>
<name>A0A7Y6RBB5_9GAMM</name>
<accession>A0A7Y6RBB5</accession>